<gene>
    <name evidence="5" type="primary">AAE</name>
    <name evidence="5" type="ORF">MA16_Dca020661</name>
</gene>
<keyword evidence="6" id="KW-1185">Reference proteome</keyword>
<dbReference type="AlphaFoldDB" id="A0A2I0XG84"/>
<keyword evidence="4" id="KW-0325">Glycoprotein</keyword>
<evidence type="ECO:0000313" key="5">
    <source>
        <dbReference type="EMBL" id="PKU86915.1"/>
    </source>
</evidence>
<accession>A0A2I0XG84</accession>
<dbReference type="EMBL" id="KZ501903">
    <property type="protein sequence ID" value="PKU86915.1"/>
    <property type="molecule type" value="Genomic_DNA"/>
</dbReference>
<dbReference type="GO" id="GO:0016788">
    <property type="term" value="F:hydrolase activity, acting on ester bonds"/>
    <property type="evidence" value="ECO:0007669"/>
    <property type="project" value="InterPro"/>
</dbReference>
<name>A0A2I0XG84_9ASPA</name>
<reference evidence="5 6" key="2">
    <citation type="journal article" date="2017" name="Nature">
        <title>The Apostasia genome and the evolution of orchids.</title>
        <authorList>
            <person name="Zhang G.Q."/>
            <person name="Liu K.W."/>
            <person name="Li Z."/>
            <person name="Lohaus R."/>
            <person name="Hsiao Y.Y."/>
            <person name="Niu S.C."/>
            <person name="Wang J.Y."/>
            <person name="Lin Y.C."/>
            <person name="Xu Q."/>
            <person name="Chen L.J."/>
            <person name="Yoshida K."/>
            <person name="Fujiwara S."/>
            <person name="Wang Z.W."/>
            <person name="Zhang Y.Q."/>
            <person name="Mitsuda N."/>
            <person name="Wang M."/>
            <person name="Liu G.H."/>
            <person name="Pecoraro L."/>
            <person name="Huang H.X."/>
            <person name="Xiao X.J."/>
            <person name="Lin M."/>
            <person name="Wu X.Y."/>
            <person name="Wu W.L."/>
            <person name="Chen Y.Y."/>
            <person name="Chang S.B."/>
            <person name="Sakamoto S."/>
            <person name="Ohme-Takagi M."/>
            <person name="Yagi M."/>
            <person name="Zeng S.J."/>
            <person name="Shen C.Y."/>
            <person name="Yeh C.M."/>
            <person name="Luo Y.B."/>
            <person name="Tsai W.C."/>
            <person name="Van de Peer Y."/>
            <person name="Liu Z.J."/>
        </authorList>
    </citation>
    <scope>NUCLEOTIDE SEQUENCE [LARGE SCALE GENOMIC DNA]</scope>
    <source>
        <tissue evidence="5">The whole plant</tissue>
    </source>
</reference>
<evidence type="ECO:0000256" key="3">
    <source>
        <dbReference type="ARBA" id="ARBA00022801"/>
    </source>
</evidence>
<evidence type="ECO:0000313" key="6">
    <source>
        <dbReference type="Proteomes" id="UP000233837"/>
    </source>
</evidence>
<dbReference type="Pfam" id="PF00657">
    <property type="entry name" value="Lipase_GDSL"/>
    <property type="match status" value="1"/>
</dbReference>
<dbReference type="Proteomes" id="UP000233837">
    <property type="component" value="Unassembled WGS sequence"/>
</dbReference>
<proteinExistence type="inferred from homology"/>
<dbReference type="InterPro" id="IPR001087">
    <property type="entry name" value="GDSL"/>
</dbReference>
<keyword evidence="3" id="KW-0378">Hydrolase</keyword>
<dbReference type="CDD" id="cd01837">
    <property type="entry name" value="SGNH_plant_lipase_like"/>
    <property type="match status" value="1"/>
</dbReference>
<dbReference type="SUPFAM" id="SSF52266">
    <property type="entry name" value="SGNH hydrolase"/>
    <property type="match status" value="1"/>
</dbReference>
<dbReference type="InterPro" id="IPR036514">
    <property type="entry name" value="SGNH_hydro_sf"/>
</dbReference>
<dbReference type="PANTHER" id="PTHR22835">
    <property type="entry name" value="ZINC FINGER FYVE DOMAIN CONTAINING PROTEIN"/>
    <property type="match status" value="1"/>
</dbReference>
<dbReference type="PANTHER" id="PTHR22835:SF517">
    <property type="entry name" value="GDSL-LIKE LIPASE_ACYLHYDROLASE FAMILY PROTEIN, EXPRESSED"/>
    <property type="match status" value="1"/>
</dbReference>
<evidence type="ECO:0000256" key="2">
    <source>
        <dbReference type="ARBA" id="ARBA00022729"/>
    </source>
</evidence>
<dbReference type="Gene3D" id="3.40.50.1110">
    <property type="entry name" value="SGNH hydrolase"/>
    <property type="match status" value="1"/>
</dbReference>
<evidence type="ECO:0000256" key="4">
    <source>
        <dbReference type="ARBA" id="ARBA00023180"/>
    </source>
</evidence>
<organism evidence="5 6">
    <name type="scientific">Dendrobium catenatum</name>
    <dbReference type="NCBI Taxonomy" id="906689"/>
    <lineage>
        <taxon>Eukaryota</taxon>
        <taxon>Viridiplantae</taxon>
        <taxon>Streptophyta</taxon>
        <taxon>Embryophyta</taxon>
        <taxon>Tracheophyta</taxon>
        <taxon>Spermatophyta</taxon>
        <taxon>Magnoliopsida</taxon>
        <taxon>Liliopsida</taxon>
        <taxon>Asparagales</taxon>
        <taxon>Orchidaceae</taxon>
        <taxon>Epidendroideae</taxon>
        <taxon>Malaxideae</taxon>
        <taxon>Dendrobiinae</taxon>
        <taxon>Dendrobium</taxon>
    </lineage>
</organism>
<comment type="similarity">
    <text evidence="1">Belongs to the 'GDSL' lipolytic enzyme family.</text>
</comment>
<reference evidence="5 6" key="1">
    <citation type="journal article" date="2016" name="Sci. Rep.">
        <title>The Dendrobium catenatum Lindl. genome sequence provides insights into polysaccharide synthase, floral development and adaptive evolution.</title>
        <authorList>
            <person name="Zhang G.Q."/>
            <person name="Xu Q."/>
            <person name="Bian C."/>
            <person name="Tsai W.C."/>
            <person name="Yeh C.M."/>
            <person name="Liu K.W."/>
            <person name="Yoshida K."/>
            <person name="Zhang L.S."/>
            <person name="Chang S.B."/>
            <person name="Chen F."/>
            <person name="Shi Y."/>
            <person name="Su Y.Y."/>
            <person name="Zhang Y.Q."/>
            <person name="Chen L.J."/>
            <person name="Yin Y."/>
            <person name="Lin M."/>
            <person name="Huang H."/>
            <person name="Deng H."/>
            <person name="Wang Z.W."/>
            <person name="Zhu S.L."/>
            <person name="Zhao X."/>
            <person name="Deng C."/>
            <person name="Niu S.C."/>
            <person name="Huang J."/>
            <person name="Wang M."/>
            <person name="Liu G.H."/>
            <person name="Yang H.J."/>
            <person name="Xiao X.J."/>
            <person name="Hsiao Y.Y."/>
            <person name="Wu W.L."/>
            <person name="Chen Y.Y."/>
            <person name="Mitsuda N."/>
            <person name="Ohme-Takagi M."/>
            <person name="Luo Y.B."/>
            <person name="Van de Peer Y."/>
            <person name="Liu Z.J."/>
        </authorList>
    </citation>
    <scope>NUCLEOTIDE SEQUENCE [LARGE SCALE GENOMIC DNA]</scope>
    <source>
        <tissue evidence="5">The whole plant</tissue>
    </source>
</reference>
<sequence length="430" mass="47491">MPPRPSVSLVLCVHRANYHLCQIQCITTYRHWTGEGRPPLSFLCGPITSEKLMASWSFYFFLCYLLLSTLSISSVLTPNPGGGCFIKAIYSFGDSIADTGNLVRMGPSGLFNPVGYFPYGVSLKKKPTGRCSDGLLIIDYLAIALNLSLINPYLDKKAKFDNGVNFAVAGATALDESFFISSDVVMPYAASSIGAQLAWFKTHLSSVCSTREECSKKLERTLFLLGEIGGNDYSFAFYQGKSIEDVATFVPQVIQKIVDSVKKVIEAGAIHIIVPGNFPIGCFPSNLEIYKDKASRVYDSNNCIKDLNAFSKLHNKKLQEALQSLGQSYPQVSIMYSDYYEAFMTLIDNASSLGFEESSLLKSCCGGGGLYNFDINMICGMPGTWPCSDPAKYISWDGIHLTQQAYKIMAQNLIQKFIYPLARAQEIWKC</sequence>
<dbReference type="InterPro" id="IPR035669">
    <property type="entry name" value="SGNH_plant_lipase-like"/>
</dbReference>
<keyword evidence="2" id="KW-0732">Signal</keyword>
<protein>
    <submittedName>
        <fullName evidence="5">Acetylajmalan esterase</fullName>
    </submittedName>
</protein>
<evidence type="ECO:0000256" key="1">
    <source>
        <dbReference type="ARBA" id="ARBA00008668"/>
    </source>
</evidence>